<dbReference type="Pfam" id="PF04209">
    <property type="entry name" value="HgmA_C"/>
    <property type="match status" value="1"/>
</dbReference>
<dbReference type="Proteomes" id="UP001432128">
    <property type="component" value="Chromosome"/>
</dbReference>
<organism evidence="14 15">
    <name type="scientific">Williamsia herbipolensis</name>
    <dbReference type="NCBI Taxonomy" id="1603258"/>
    <lineage>
        <taxon>Bacteria</taxon>
        <taxon>Bacillati</taxon>
        <taxon>Actinomycetota</taxon>
        <taxon>Actinomycetes</taxon>
        <taxon>Mycobacteriales</taxon>
        <taxon>Nocardiaceae</taxon>
        <taxon>Williamsia</taxon>
    </lineage>
</organism>
<dbReference type="FunFam" id="2.60.120.10:FF:000034">
    <property type="entry name" value="Homogentisate 1,2-dioxygenase"/>
    <property type="match status" value="1"/>
</dbReference>
<feature type="domain" description="Homogentisate 1,2-dioxygenase N-terminal" evidence="13">
    <location>
        <begin position="22"/>
        <end position="289"/>
    </location>
</feature>
<dbReference type="PANTHER" id="PTHR11056">
    <property type="entry name" value="HOMOGENTISATE 1,2-DIOXYGENASE"/>
    <property type="match status" value="1"/>
</dbReference>
<evidence type="ECO:0000256" key="9">
    <source>
        <dbReference type="NCBIfam" id="TIGR01015"/>
    </source>
</evidence>
<dbReference type="CDD" id="cd07000">
    <property type="entry name" value="cupin_HGO_N"/>
    <property type="match status" value="1"/>
</dbReference>
<dbReference type="PANTHER" id="PTHR11056:SF0">
    <property type="entry name" value="HOMOGENTISATE 1,2-DIOXYGENASE"/>
    <property type="match status" value="1"/>
</dbReference>
<dbReference type="EMBL" id="CP108021">
    <property type="protein sequence ID" value="WUM21198.1"/>
    <property type="molecule type" value="Genomic_DNA"/>
</dbReference>
<keyword evidence="7 11" id="KW-0408">Iron</keyword>
<evidence type="ECO:0000256" key="11">
    <source>
        <dbReference type="PIRSR" id="PIRSR605708-2"/>
    </source>
</evidence>
<dbReference type="InterPro" id="IPR046451">
    <property type="entry name" value="HgmA_C"/>
</dbReference>
<dbReference type="SUPFAM" id="SSF51182">
    <property type="entry name" value="RmlC-like cupins"/>
    <property type="match status" value="1"/>
</dbReference>
<evidence type="ECO:0000256" key="3">
    <source>
        <dbReference type="ARBA" id="ARBA00022723"/>
    </source>
</evidence>
<evidence type="ECO:0000313" key="15">
    <source>
        <dbReference type="Proteomes" id="UP001432128"/>
    </source>
</evidence>
<evidence type="ECO:0000313" key="14">
    <source>
        <dbReference type="EMBL" id="WUM21198.1"/>
    </source>
</evidence>
<dbReference type="GO" id="GO:0005737">
    <property type="term" value="C:cytoplasm"/>
    <property type="evidence" value="ECO:0007669"/>
    <property type="project" value="TreeGrafter"/>
</dbReference>
<feature type="binding site" evidence="11">
    <location>
        <position position="381"/>
    </location>
    <ligand>
        <name>Fe cation</name>
        <dbReference type="ChEBI" id="CHEBI:24875"/>
    </ligand>
</feature>
<keyword evidence="5" id="KW-0223">Dioxygenase</keyword>
<evidence type="ECO:0000256" key="10">
    <source>
        <dbReference type="PIRSR" id="PIRSR605708-1"/>
    </source>
</evidence>
<dbReference type="EC" id="1.13.11.5" evidence="9"/>
<evidence type="ECO:0000259" key="13">
    <source>
        <dbReference type="Pfam" id="PF20510"/>
    </source>
</evidence>
<evidence type="ECO:0000256" key="2">
    <source>
        <dbReference type="ARBA" id="ARBA00007757"/>
    </source>
</evidence>
<dbReference type="InterPro" id="IPR014710">
    <property type="entry name" value="RmlC-like_jellyroll"/>
</dbReference>
<evidence type="ECO:0000259" key="12">
    <source>
        <dbReference type="Pfam" id="PF04209"/>
    </source>
</evidence>
<evidence type="ECO:0000256" key="8">
    <source>
        <dbReference type="ARBA" id="ARBA00023232"/>
    </source>
</evidence>
<dbReference type="InterPro" id="IPR046452">
    <property type="entry name" value="HgmA_N"/>
</dbReference>
<feature type="binding site" evidence="11">
    <location>
        <position position="381"/>
    </location>
    <ligand>
        <name>homogentisate</name>
        <dbReference type="ChEBI" id="CHEBI:16169"/>
    </ligand>
</feature>
<accession>A0AAU4K4Z6</accession>
<name>A0AAU4K4Z6_9NOCA</name>
<dbReference type="GO" id="GO:0046872">
    <property type="term" value="F:metal ion binding"/>
    <property type="evidence" value="ECO:0007669"/>
    <property type="project" value="UniProtKB-KW"/>
</dbReference>
<evidence type="ECO:0000256" key="1">
    <source>
        <dbReference type="ARBA" id="ARBA00001962"/>
    </source>
</evidence>
<gene>
    <name evidence="14" type="primary">hmgA</name>
    <name evidence="14" type="ORF">OG579_05175</name>
</gene>
<dbReference type="KEGG" id="whr:OG579_05175"/>
<feature type="binding site" evidence="11">
    <location>
        <position position="345"/>
    </location>
    <ligand>
        <name>Fe cation</name>
        <dbReference type="ChEBI" id="CHEBI:24875"/>
    </ligand>
</feature>
<reference evidence="14 15" key="1">
    <citation type="submission" date="2022-10" db="EMBL/GenBank/DDBJ databases">
        <title>The complete genomes of actinobacterial strains from the NBC collection.</title>
        <authorList>
            <person name="Joergensen T.S."/>
            <person name="Alvarez Arevalo M."/>
            <person name="Sterndorff E.B."/>
            <person name="Faurdal D."/>
            <person name="Vuksanovic O."/>
            <person name="Mourched A.-S."/>
            <person name="Charusanti P."/>
            <person name="Shaw S."/>
            <person name="Blin K."/>
            <person name="Weber T."/>
        </authorList>
    </citation>
    <scope>NUCLEOTIDE SEQUENCE [LARGE SCALE GENOMIC DNA]</scope>
    <source>
        <strain evidence="14 15">NBC_00319</strain>
    </source>
</reference>
<dbReference type="RefSeq" id="WP_328858327.1">
    <property type="nucleotide sequence ID" value="NZ_CP108021.1"/>
</dbReference>
<dbReference type="Gene3D" id="2.60.120.10">
    <property type="entry name" value="Jelly Rolls"/>
    <property type="match status" value="1"/>
</dbReference>
<keyword evidence="4" id="KW-0828">Tyrosine catabolism</keyword>
<feature type="domain" description="Homogentisate 1,2-dioxygenase C-terminal" evidence="12">
    <location>
        <begin position="291"/>
        <end position="439"/>
    </location>
</feature>
<dbReference type="GO" id="GO:0004411">
    <property type="term" value="F:homogentisate 1,2-dioxygenase activity"/>
    <property type="evidence" value="ECO:0007669"/>
    <property type="project" value="UniProtKB-UniRule"/>
</dbReference>
<dbReference type="GO" id="GO:0006559">
    <property type="term" value="P:L-phenylalanine catabolic process"/>
    <property type="evidence" value="ECO:0007669"/>
    <property type="project" value="UniProtKB-UniRule"/>
</dbReference>
<sequence>MTQITDRPATQPPTRVRTSLDYLHGFGNEHHSEAVPGALVWGQNSPQRAPMGLYAEQISGTAFTEPRGINRRTWMYRIMPTAAHGAYHRIDDRHLATAPIAGDADPNRLRWNPLPQETSTGDFLDGLYTIGANGDVLARTGIGVHQYTAARSMTDRYLADNDGELLIVPETGSIRVRTELGVVEARPGEIVLISRAIKFAVDVLDGPIRGYVCENYGAPFVLPDLGPIGANGLAHARDFRHPVAAFEEGARSVELVVKFGGHLWATELDHSPLDVVAWHGNHGCHVYDLESFSSITNANVDHPDPSVFTVLTSPSGHPGQANVDFVAFPPRWMVAERTFRPPHFHRNVMTEFMGLIYGVHDSKAEGFLPGGASLHNMFAAHGPDLATFEMGTNADLEPQYLANTMAIMFETRFPLVTTPTAMSAAHRQPDYDAVWSGLTPYFDAQATGTTVATETDPRTR</sequence>
<keyword evidence="3 11" id="KW-0479">Metal-binding</keyword>
<feature type="binding site" evidence="11">
    <location>
        <position position="351"/>
    </location>
    <ligand>
        <name>Fe cation</name>
        <dbReference type="ChEBI" id="CHEBI:24875"/>
    </ligand>
</feature>
<dbReference type="NCBIfam" id="TIGR01015">
    <property type="entry name" value="hmgA"/>
    <property type="match status" value="1"/>
</dbReference>
<keyword evidence="8" id="KW-0585">Phenylalanine catabolism</keyword>
<dbReference type="Pfam" id="PF20510">
    <property type="entry name" value="HgmA_N"/>
    <property type="match status" value="1"/>
</dbReference>
<keyword evidence="15" id="KW-1185">Reference proteome</keyword>
<evidence type="ECO:0000256" key="6">
    <source>
        <dbReference type="ARBA" id="ARBA00023002"/>
    </source>
</evidence>
<dbReference type="InterPro" id="IPR011051">
    <property type="entry name" value="RmlC_Cupin_sf"/>
</dbReference>
<proteinExistence type="inferred from homology"/>
<feature type="active site" description="Proton acceptor" evidence="10">
    <location>
        <position position="302"/>
    </location>
</feature>
<dbReference type="InterPro" id="IPR005708">
    <property type="entry name" value="Homogentis_dOase"/>
</dbReference>
<evidence type="ECO:0000256" key="4">
    <source>
        <dbReference type="ARBA" id="ARBA00022878"/>
    </source>
</evidence>
<dbReference type="GO" id="GO:0006572">
    <property type="term" value="P:L-tyrosine catabolic process"/>
    <property type="evidence" value="ECO:0007669"/>
    <property type="project" value="UniProtKB-UniRule"/>
</dbReference>
<comment type="similarity">
    <text evidence="2">Belongs to the homogentisate dioxygenase family.</text>
</comment>
<dbReference type="AlphaFoldDB" id="A0AAU4K4Z6"/>
<keyword evidence="6 14" id="KW-0560">Oxidoreductase</keyword>
<evidence type="ECO:0000256" key="5">
    <source>
        <dbReference type="ARBA" id="ARBA00022964"/>
    </source>
</evidence>
<comment type="cofactor">
    <cofactor evidence="1 11">
        <name>Fe cation</name>
        <dbReference type="ChEBI" id="CHEBI:24875"/>
    </cofactor>
</comment>
<evidence type="ECO:0000256" key="7">
    <source>
        <dbReference type="ARBA" id="ARBA00023004"/>
    </source>
</evidence>
<protein>
    <recommendedName>
        <fullName evidence="9">Homogentisate 1,2-dioxygenase</fullName>
        <ecNumber evidence="9">1.13.11.5</ecNumber>
    </recommendedName>
</protein>